<sequence>MVRTVSNRIEDEETHDSSSPTESKRGDRKINPSRTKHSETEQRRRSKINERFQMLRELIPENDQKRDKASFLLEVIHYVQFLKEKLQIYEGSSQEWSPDPAKCYPLRMNSGPVESFVDQSQFDRNFIGHEDNVLDTALLSNAQNMPPIFQGVAGQPYQGSFPDTEQVGHQTRAPLWPGRSCGDDCSIPIYAANKDKPKSESGEASLSSVYSQGLLSSLKNSLQSSGVDLSQASISVQLDIGKRTTGESTNTMFYFKDDENGSSLDYGAPMNINENYEQPPKRFRANQT</sequence>
<dbReference type="SMART" id="SM00353">
    <property type="entry name" value="HLH"/>
    <property type="match status" value="1"/>
</dbReference>
<evidence type="ECO:0000256" key="1">
    <source>
        <dbReference type="ARBA" id="ARBA00004123"/>
    </source>
</evidence>
<name>A0ABD3D3E3_9LAMI</name>
<feature type="region of interest" description="Disordered" evidence="5">
    <location>
        <begin position="252"/>
        <end position="288"/>
    </location>
</feature>
<evidence type="ECO:0000256" key="4">
    <source>
        <dbReference type="ARBA" id="ARBA00023242"/>
    </source>
</evidence>
<evidence type="ECO:0000256" key="2">
    <source>
        <dbReference type="ARBA" id="ARBA00023015"/>
    </source>
</evidence>
<evidence type="ECO:0000256" key="3">
    <source>
        <dbReference type="ARBA" id="ARBA00023163"/>
    </source>
</evidence>
<protein>
    <recommendedName>
        <fullName evidence="6">BHLH domain-containing protein</fullName>
    </recommendedName>
</protein>
<dbReference type="EMBL" id="JAVIJP010000026">
    <property type="protein sequence ID" value="KAL3636528.1"/>
    <property type="molecule type" value="Genomic_DNA"/>
</dbReference>
<keyword evidence="8" id="KW-1185">Reference proteome</keyword>
<dbReference type="AlphaFoldDB" id="A0ABD3D3E3"/>
<dbReference type="PANTHER" id="PTHR46412">
    <property type="entry name" value="BES1-INTERACTING MYC-LIKE PROTEIN"/>
    <property type="match status" value="1"/>
</dbReference>
<dbReference type="CDD" id="cd11453">
    <property type="entry name" value="bHLH_AtBIM_like"/>
    <property type="match status" value="1"/>
</dbReference>
<dbReference type="InterPro" id="IPR011598">
    <property type="entry name" value="bHLH_dom"/>
</dbReference>
<comment type="subcellular location">
    <subcellularLocation>
        <location evidence="1">Nucleus</location>
    </subcellularLocation>
</comment>
<dbReference type="PANTHER" id="PTHR46412:SF9">
    <property type="entry name" value="TRANSCRIPTION FACTOR BIM3"/>
    <property type="match status" value="1"/>
</dbReference>
<dbReference type="Gene3D" id="4.10.280.10">
    <property type="entry name" value="Helix-loop-helix DNA-binding domain"/>
    <property type="match status" value="1"/>
</dbReference>
<accession>A0ABD3D3E3</accession>
<reference evidence="8" key="1">
    <citation type="journal article" date="2024" name="IScience">
        <title>Strigolactones Initiate the Formation of Haustorium-like Structures in Castilleja.</title>
        <authorList>
            <person name="Buerger M."/>
            <person name="Peterson D."/>
            <person name="Chory J."/>
        </authorList>
    </citation>
    <scope>NUCLEOTIDE SEQUENCE [LARGE SCALE GENOMIC DNA]</scope>
</reference>
<feature type="domain" description="BHLH" evidence="6">
    <location>
        <begin position="32"/>
        <end position="82"/>
    </location>
</feature>
<dbReference type="InterPro" id="IPR044295">
    <property type="entry name" value="BIM1/2/3"/>
</dbReference>
<feature type="compositionally biased region" description="Basic and acidic residues" evidence="5">
    <location>
        <begin position="22"/>
        <end position="48"/>
    </location>
</feature>
<keyword evidence="4" id="KW-0539">Nucleus</keyword>
<dbReference type="SUPFAM" id="SSF47459">
    <property type="entry name" value="HLH, helix-loop-helix DNA-binding domain"/>
    <property type="match status" value="1"/>
</dbReference>
<comment type="caution">
    <text evidence="7">The sequence shown here is derived from an EMBL/GenBank/DDBJ whole genome shotgun (WGS) entry which is preliminary data.</text>
</comment>
<evidence type="ECO:0000256" key="5">
    <source>
        <dbReference type="SAM" id="MobiDB-lite"/>
    </source>
</evidence>
<dbReference type="PROSITE" id="PS50888">
    <property type="entry name" value="BHLH"/>
    <property type="match status" value="1"/>
</dbReference>
<gene>
    <name evidence="7" type="ORF">CASFOL_018827</name>
</gene>
<proteinExistence type="predicted"/>
<dbReference type="Pfam" id="PF00010">
    <property type="entry name" value="HLH"/>
    <property type="match status" value="1"/>
</dbReference>
<evidence type="ECO:0000313" key="8">
    <source>
        <dbReference type="Proteomes" id="UP001632038"/>
    </source>
</evidence>
<evidence type="ECO:0000259" key="6">
    <source>
        <dbReference type="PROSITE" id="PS50888"/>
    </source>
</evidence>
<dbReference type="GO" id="GO:0005634">
    <property type="term" value="C:nucleus"/>
    <property type="evidence" value="ECO:0007669"/>
    <property type="project" value="UniProtKB-SubCell"/>
</dbReference>
<organism evidence="7 8">
    <name type="scientific">Castilleja foliolosa</name>
    <dbReference type="NCBI Taxonomy" id="1961234"/>
    <lineage>
        <taxon>Eukaryota</taxon>
        <taxon>Viridiplantae</taxon>
        <taxon>Streptophyta</taxon>
        <taxon>Embryophyta</taxon>
        <taxon>Tracheophyta</taxon>
        <taxon>Spermatophyta</taxon>
        <taxon>Magnoliopsida</taxon>
        <taxon>eudicotyledons</taxon>
        <taxon>Gunneridae</taxon>
        <taxon>Pentapetalae</taxon>
        <taxon>asterids</taxon>
        <taxon>lamiids</taxon>
        <taxon>Lamiales</taxon>
        <taxon>Orobanchaceae</taxon>
        <taxon>Pedicularideae</taxon>
        <taxon>Castillejinae</taxon>
        <taxon>Castilleja</taxon>
    </lineage>
</organism>
<dbReference type="InterPro" id="IPR036638">
    <property type="entry name" value="HLH_DNA-bd_sf"/>
</dbReference>
<evidence type="ECO:0000313" key="7">
    <source>
        <dbReference type="EMBL" id="KAL3636528.1"/>
    </source>
</evidence>
<dbReference type="Proteomes" id="UP001632038">
    <property type="component" value="Unassembled WGS sequence"/>
</dbReference>
<keyword evidence="3" id="KW-0804">Transcription</keyword>
<feature type="region of interest" description="Disordered" evidence="5">
    <location>
        <begin position="1"/>
        <end position="48"/>
    </location>
</feature>
<keyword evidence="2" id="KW-0805">Transcription regulation</keyword>